<evidence type="ECO:0000256" key="1">
    <source>
        <dbReference type="SAM" id="MobiDB-lite"/>
    </source>
</evidence>
<dbReference type="OrthoDB" id="5564204at2759"/>
<sequence>MNSFSDSAIDMPPADWCITTLQTLSNKYEHLSDSRKVNPPFAEAVLNSFKSKLINLVSSQSSFYDSESASDDEVEWTTLPSDCAYDSSTSNYLSIPSSVTTTSCYDTKPTDELESEDDFVTGIPSPSLSPTDVVGEDAYLGSSGCTTLDTAVAGCDASSSDLVTLPPNIEEALRRFLANNSGQVLGDTFTTFASASETTLIDSTLSSAHQSNEHKAEDGEDEDTEDGLDAQFVSDSGSCSPSSPDSPESPINYLTTDESVDIFVKTFVANGSWEAVEHHHHSKSDGMSSSKDDGCLTPCKRKRCAETEDQLCSNAVQDKNAIPRNKAIISPRKRSRSVSHNDTAAVPTAEGKKNGGLASLAADTAAASEHPTTAAAAAPPPPPSPMLSIAIAAGSDKAASSD</sequence>
<feature type="compositionally biased region" description="Acidic residues" evidence="1">
    <location>
        <begin position="218"/>
        <end position="228"/>
    </location>
</feature>
<feature type="compositionally biased region" description="Low complexity" evidence="1">
    <location>
        <begin position="357"/>
        <end position="377"/>
    </location>
</feature>
<dbReference type="AlphaFoldDB" id="A0A9W8GB37"/>
<comment type="caution">
    <text evidence="2">The sequence shown here is derived from an EMBL/GenBank/DDBJ whole genome shotgun (WGS) entry which is preliminary data.</text>
</comment>
<feature type="region of interest" description="Disordered" evidence="1">
    <location>
        <begin position="330"/>
        <end position="402"/>
    </location>
</feature>
<protein>
    <submittedName>
        <fullName evidence="2">Uncharacterized protein</fullName>
    </submittedName>
</protein>
<evidence type="ECO:0000313" key="2">
    <source>
        <dbReference type="EMBL" id="KAJ2678636.1"/>
    </source>
</evidence>
<reference evidence="2" key="1">
    <citation type="submission" date="2022-07" db="EMBL/GenBank/DDBJ databases">
        <title>Phylogenomic reconstructions and comparative analyses of Kickxellomycotina fungi.</title>
        <authorList>
            <person name="Reynolds N.K."/>
            <person name="Stajich J.E."/>
            <person name="Barry K."/>
            <person name="Grigoriev I.V."/>
            <person name="Crous P."/>
            <person name="Smith M.E."/>
        </authorList>
    </citation>
    <scope>NUCLEOTIDE SEQUENCE</scope>
    <source>
        <strain evidence="2">NRRL 3115</strain>
    </source>
</reference>
<evidence type="ECO:0000313" key="3">
    <source>
        <dbReference type="Proteomes" id="UP001151518"/>
    </source>
</evidence>
<proteinExistence type="predicted"/>
<name>A0A9W8GB37_9FUNG</name>
<gene>
    <name evidence="2" type="ORF">GGI25_002224</name>
</gene>
<organism evidence="2 3">
    <name type="scientific">Coemansia spiralis</name>
    <dbReference type="NCBI Taxonomy" id="417178"/>
    <lineage>
        <taxon>Eukaryota</taxon>
        <taxon>Fungi</taxon>
        <taxon>Fungi incertae sedis</taxon>
        <taxon>Zoopagomycota</taxon>
        <taxon>Kickxellomycotina</taxon>
        <taxon>Kickxellomycetes</taxon>
        <taxon>Kickxellales</taxon>
        <taxon>Kickxellaceae</taxon>
        <taxon>Coemansia</taxon>
    </lineage>
</organism>
<feature type="region of interest" description="Disordered" evidence="1">
    <location>
        <begin position="203"/>
        <end position="253"/>
    </location>
</feature>
<accession>A0A9W8GB37</accession>
<feature type="compositionally biased region" description="Low complexity" evidence="1">
    <location>
        <begin position="234"/>
        <end position="250"/>
    </location>
</feature>
<dbReference type="EMBL" id="JANBTW010000019">
    <property type="protein sequence ID" value="KAJ2678636.1"/>
    <property type="molecule type" value="Genomic_DNA"/>
</dbReference>
<dbReference type="Proteomes" id="UP001151518">
    <property type="component" value="Unassembled WGS sequence"/>
</dbReference>